<proteinExistence type="predicted"/>
<gene>
    <name evidence="1" type="ORF">RSOLAG1IB_10948</name>
</gene>
<dbReference type="AlphaFoldDB" id="A0A0B7G1W7"/>
<sequence length="88" mass="9533">MRQLKIGYLSTSCLVPSRLTPVLIGTPLKVTCIGAPGYESQFLAIITTSTTSTSGLLTTISRVFWAVTLHNWFSLLLAGIECDLSVEE</sequence>
<organism evidence="1 2">
    <name type="scientific">Thanatephorus cucumeris (strain AG1-IB / isolate 7/3/14)</name>
    <name type="common">Lettuce bottom rot fungus</name>
    <name type="synonym">Rhizoctonia solani</name>
    <dbReference type="NCBI Taxonomy" id="1108050"/>
    <lineage>
        <taxon>Eukaryota</taxon>
        <taxon>Fungi</taxon>
        <taxon>Dikarya</taxon>
        <taxon>Basidiomycota</taxon>
        <taxon>Agaricomycotina</taxon>
        <taxon>Agaricomycetes</taxon>
        <taxon>Cantharellales</taxon>
        <taxon>Ceratobasidiaceae</taxon>
        <taxon>Rhizoctonia</taxon>
        <taxon>Rhizoctonia solani AG-1</taxon>
    </lineage>
</organism>
<keyword evidence="2" id="KW-1185">Reference proteome</keyword>
<evidence type="ECO:0000313" key="1">
    <source>
        <dbReference type="EMBL" id="CEL63965.1"/>
    </source>
</evidence>
<dbReference type="Proteomes" id="UP000059188">
    <property type="component" value="Unassembled WGS sequence"/>
</dbReference>
<dbReference type="EMBL" id="LN679190">
    <property type="protein sequence ID" value="CEL63965.1"/>
    <property type="molecule type" value="Genomic_DNA"/>
</dbReference>
<accession>A0A0B7G1W7</accession>
<evidence type="ECO:0000313" key="2">
    <source>
        <dbReference type="Proteomes" id="UP000059188"/>
    </source>
</evidence>
<name>A0A0B7G1W7_THACB</name>
<reference evidence="1 2" key="1">
    <citation type="submission" date="2014-11" db="EMBL/GenBank/DDBJ databases">
        <authorList>
            <person name="Wibberg Daniel"/>
        </authorList>
    </citation>
    <scope>NUCLEOTIDE SEQUENCE [LARGE SCALE GENOMIC DNA]</scope>
    <source>
        <strain evidence="1">Rhizoctonia solani AG1-IB 7/3/14</strain>
    </source>
</reference>
<protein>
    <submittedName>
        <fullName evidence="1">Uncharacterized protein</fullName>
    </submittedName>
</protein>